<gene>
    <name evidence="1" type="ORF">QJS10_CPB04g01696</name>
</gene>
<keyword evidence="2" id="KW-1185">Reference proteome</keyword>
<protein>
    <recommendedName>
        <fullName evidence="3">F-box protein</fullName>
    </recommendedName>
</protein>
<dbReference type="AlphaFoldDB" id="A0AAV9F0J3"/>
<dbReference type="EMBL" id="JAUJYO010000004">
    <property type="protein sequence ID" value="KAK1319174.1"/>
    <property type="molecule type" value="Genomic_DNA"/>
</dbReference>
<comment type="caution">
    <text evidence="1">The sequence shown here is derived from an EMBL/GenBank/DDBJ whole genome shotgun (WGS) entry which is preliminary data.</text>
</comment>
<accession>A0AAV9F0J3</accession>
<reference evidence="1" key="2">
    <citation type="submission" date="2023-06" db="EMBL/GenBank/DDBJ databases">
        <authorList>
            <person name="Ma L."/>
            <person name="Liu K.-W."/>
            <person name="Li Z."/>
            <person name="Hsiao Y.-Y."/>
            <person name="Qi Y."/>
            <person name="Fu T."/>
            <person name="Tang G."/>
            <person name="Zhang D."/>
            <person name="Sun W.-H."/>
            <person name="Liu D.-K."/>
            <person name="Li Y."/>
            <person name="Chen G.-Z."/>
            <person name="Liu X.-D."/>
            <person name="Liao X.-Y."/>
            <person name="Jiang Y.-T."/>
            <person name="Yu X."/>
            <person name="Hao Y."/>
            <person name="Huang J."/>
            <person name="Zhao X.-W."/>
            <person name="Ke S."/>
            <person name="Chen Y.-Y."/>
            <person name="Wu W.-L."/>
            <person name="Hsu J.-L."/>
            <person name="Lin Y.-F."/>
            <person name="Huang M.-D."/>
            <person name="Li C.-Y."/>
            <person name="Huang L."/>
            <person name="Wang Z.-W."/>
            <person name="Zhao X."/>
            <person name="Zhong W.-Y."/>
            <person name="Peng D.-H."/>
            <person name="Ahmad S."/>
            <person name="Lan S."/>
            <person name="Zhang J.-S."/>
            <person name="Tsai W.-C."/>
            <person name="Van De Peer Y."/>
            <person name="Liu Z.-J."/>
        </authorList>
    </citation>
    <scope>NUCLEOTIDE SEQUENCE</scope>
    <source>
        <strain evidence="1">CP</strain>
        <tissue evidence="1">Leaves</tissue>
    </source>
</reference>
<dbReference type="Proteomes" id="UP001180020">
    <property type="component" value="Unassembled WGS sequence"/>
</dbReference>
<evidence type="ECO:0000313" key="1">
    <source>
        <dbReference type="EMBL" id="KAK1319174.1"/>
    </source>
</evidence>
<sequence length="169" mass="19067">MPVPDFDFTSDGKMGVAMALFGDGRLIFIVYHKPLTRFWFWDPESCSWTAEVEILAGGGVDYFVPVASLSVRHRNMLCSYDLSEKTHTVLFDDLPYNFDIHPYMPNARPVVGKACFAATRVVESADAPKESDIIYKWRTGDIRYEIQCSGAGPFRSWSPGNTTKMGYTE</sequence>
<evidence type="ECO:0008006" key="3">
    <source>
        <dbReference type="Google" id="ProtNLM"/>
    </source>
</evidence>
<name>A0AAV9F0J3_ACOCL</name>
<organism evidence="1 2">
    <name type="scientific">Acorus calamus</name>
    <name type="common">Sweet flag</name>
    <dbReference type="NCBI Taxonomy" id="4465"/>
    <lineage>
        <taxon>Eukaryota</taxon>
        <taxon>Viridiplantae</taxon>
        <taxon>Streptophyta</taxon>
        <taxon>Embryophyta</taxon>
        <taxon>Tracheophyta</taxon>
        <taxon>Spermatophyta</taxon>
        <taxon>Magnoliopsida</taxon>
        <taxon>Liliopsida</taxon>
        <taxon>Acoraceae</taxon>
        <taxon>Acorus</taxon>
    </lineage>
</organism>
<proteinExistence type="predicted"/>
<evidence type="ECO:0000313" key="2">
    <source>
        <dbReference type="Proteomes" id="UP001180020"/>
    </source>
</evidence>
<reference evidence="1" key="1">
    <citation type="journal article" date="2023" name="Nat. Commun.">
        <title>Diploid and tetraploid genomes of Acorus and the evolution of monocots.</title>
        <authorList>
            <person name="Ma L."/>
            <person name="Liu K.W."/>
            <person name="Li Z."/>
            <person name="Hsiao Y.Y."/>
            <person name="Qi Y."/>
            <person name="Fu T."/>
            <person name="Tang G.D."/>
            <person name="Zhang D."/>
            <person name="Sun W.H."/>
            <person name="Liu D.K."/>
            <person name="Li Y."/>
            <person name="Chen G.Z."/>
            <person name="Liu X.D."/>
            <person name="Liao X.Y."/>
            <person name="Jiang Y.T."/>
            <person name="Yu X."/>
            <person name="Hao Y."/>
            <person name="Huang J."/>
            <person name="Zhao X.W."/>
            <person name="Ke S."/>
            <person name="Chen Y.Y."/>
            <person name="Wu W.L."/>
            <person name="Hsu J.L."/>
            <person name="Lin Y.F."/>
            <person name="Huang M.D."/>
            <person name="Li C.Y."/>
            <person name="Huang L."/>
            <person name="Wang Z.W."/>
            <person name="Zhao X."/>
            <person name="Zhong W.Y."/>
            <person name="Peng D.H."/>
            <person name="Ahmad S."/>
            <person name="Lan S."/>
            <person name="Zhang J.S."/>
            <person name="Tsai W.C."/>
            <person name="Van de Peer Y."/>
            <person name="Liu Z.J."/>
        </authorList>
    </citation>
    <scope>NUCLEOTIDE SEQUENCE</scope>
    <source>
        <strain evidence="1">CP</strain>
    </source>
</reference>